<dbReference type="InterPro" id="IPR036880">
    <property type="entry name" value="Kunitz_BPTI_sf"/>
</dbReference>
<evidence type="ECO:0000256" key="1">
    <source>
        <dbReference type="SAM" id="MobiDB-lite"/>
    </source>
</evidence>
<organism evidence="3 4">
    <name type="scientific">Parascaris univalens</name>
    <name type="common">Nematode worm</name>
    <dbReference type="NCBI Taxonomy" id="6257"/>
    <lineage>
        <taxon>Eukaryota</taxon>
        <taxon>Metazoa</taxon>
        <taxon>Ecdysozoa</taxon>
        <taxon>Nematoda</taxon>
        <taxon>Chromadorea</taxon>
        <taxon>Rhabditida</taxon>
        <taxon>Spirurina</taxon>
        <taxon>Ascaridomorpha</taxon>
        <taxon>Ascaridoidea</taxon>
        <taxon>Ascarididae</taxon>
        <taxon>Parascaris</taxon>
    </lineage>
</organism>
<dbReference type="GO" id="GO:0004867">
    <property type="term" value="F:serine-type endopeptidase inhibitor activity"/>
    <property type="evidence" value="ECO:0007669"/>
    <property type="project" value="InterPro"/>
</dbReference>
<reference evidence="4" key="1">
    <citation type="submission" date="2022-11" db="UniProtKB">
        <authorList>
            <consortium name="WormBaseParasite"/>
        </authorList>
    </citation>
    <scope>IDENTIFICATION</scope>
</reference>
<keyword evidence="3" id="KW-1185">Reference proteome</keyword>
<dbReference type="SMART" id="SM00131">
    <property type="entry name" value="KU"/>
    <property type="match status" value="1"/>
</dbReference>
<dbReference type="WBParaSite" id="PgR110_g025_t01">
    <property type="protein sequence ID" value="PgR110_g025_t01"/>
    <property type="gene ID" value="PgR110_g025"/>
</dbReference>
<dbReference type="Pfam" id="PF00014">
    <property type="entry name" value="Kunitz_BPTI"/>
    <property type="match status" value="1"/>
</dbReference>
<proteinExistence type="predicted"/>
<dbReference type="Proteomes" id="UP000887569">
    <property type="component" value="Unplaced"/>
</dbReference>
<dbReference type="Gene3D" id="4.10.410.10">
    <property type="entry name" value="Pancreatic trypsin inhibitor Kunitz domain"/>
    <property type="match status" value="1"/>
</dbReference>
<feature type="region of interest" description="Disordered" evidence="1">
    <location>
        <begin position="248"/>
        <end position="281"/>
    </location>
</feature>
<evidence type="ECO:0000313" key="4">
    <source>
        <dbReference type="WBParaSite" id="PgR110_g025_t01"/>
    </source>
</evidence>
<dbReference type="PROSITE" id="PS50279">
    <property type="entry name" value="BPTI_KUNITZ_2"/>
    <property type="match status" value="1"/>
</dbReference>
<dbReference type="SUPFAM" id="SSF57362">
    <property type="entry name" value="BPTI-like"/>
    <property type="match status" value="1"/>
</dbReference>
<feature type="compositionally biased region" description="Pro residues" evidence="1">
    <location>
        <begin position="254"/>
        <end position="281"/>
    </location>
</feature>
<name>A0A915CBQ1_PARUN</name>
<dbReference type="InterPro" id="IPR002223">
    <property type="entry name" value="Kunitz_BPTI"/>
</dbReference>
<feature type="domain" description="BPTI/Kunitz inhibitor" evidence="2">
    <location>
        <begin position="174"/>
        <end position="227"/>
    </location>
</feature>
<accession>A0A915CBQ1</accession>
<protein>
    <submittedName>
        <fullName evidence="4">BPTI/Kunitz inhibitor domain-containing protein</fullName>
    </submittedName>
</protein>
<evidence type="ECO:0000313" key="3">
    <source>
        <dbReference type="Proteomes" id="UP000887569"/>
    </source>
</evidence>
<dbReference type="AlphaFoldDB" id="A0A915CBQ1"/>
<sequence>MGVYMWWDKRRRIGLGRMAPQLVLLCIALHVILLGCISNAELPQDLDSFLEVLFDATECEEFLSDSEWVAVATHTCAPYECDFPRQLCMRPSKKFSDEGSNQCRDIPEECLTSANKGVPLETPAPKEIASTLRSSLMSTLATTPSIFTTGAAQVEASSTATKRPSPPIVNMSICDMDEAQGRFCGFQVKIAYNRKTGRCEQFWFPGCTTADTNANLFDTLDECVEATKSCTGVRPRIVQPALPKLLPFTSAPRHSPPPRPVFPSSLPPAPVPPRFPQRPSPASPFSLSSFFKGGSTNTGPNVVGTNEALLGLISNGISQFTGVGGVDNGGFLDGFSLAQIPQLIQTIQSVSGKR</sequence>
<evidence type="ECO:0000259" key="2">
    <source>
        <dbReference type="PROSITE" id="PS50279"/>
    </source>
</evidence>